<sequence length="86" mass="9997">MRTYCPLLKSFKKSKKKTMKATWDDNSESGSEIEEMAHLGLMAYSDKEDKHDDEVTLEPPFIDELFENFESRQNDLEKLSSKVCCV</sequence>
<proteinExistence type="predicted"/>
<dbReference type="AlphaFoldDB" id="A0A9I9E9C7"/>
<reference evidence="1" key="1">
    <citation type="submission" date="2023-03" db="UniProtKB">
        <authorList>
            <consortium name="EnsemblPlants"/>
        </authorList>
    </citation>
    <scope>IDENTIFICATION</scope>
</reference>
<dbReference type="Gramene" id="MELO3C030609.2.1">
    <property type="protein sequence ID" value="MELO3C030609.2.1"/>
    <property type="gene ID" value="MELO3C030609.2"/>
</dbReference>
<name>A0A9I9E9C7_CUCME</name>
<organism evidence="1">
    <name type="scientific">Cucumis melo</name>
    <name type="common">Muskmelon</name>
    <dbReference type="NCBI Taxonomy" id="3656"/>
    <lineage>
        <taxon>Eukaryota</taxon>
        <taxon>Viridiplantae</taxon>
        <taxon>Streptophyta</taxon>
        <taxon>Embryophyta</taxon>
        <taxon>Tracheophyta</taxon>
        <taxon>Spermatophyta</taxon>
        <taxon>Magnoliopsida</taxon>
        <taxon>eudicotyledons</taxon>
        <taxon>Gunneridae</taxon>
        <taxon>Pentapetalae</taxon>
        <taxon>rosids</taxon>
        <taxon>fabids</taxon>
        <taxon>Cucurbitales</taxon>
        <taxon>Cucurbitaceae</taxon>
        <taxon>Benincaseae</taxon>
        <taxon>Cucumis</taxon>
    </lineage>
</organism>
<dbReference type="EnsemblPlants" id="MELO3C030609.2.1">
    <property type="protein sequence ID" value="MELO3C030609.2.1"/>
    <property type="gene ID" value="MELO3C030609.2"/>
</dbReference>
<accession>A0A9I9E9C7</accession>
<protein>
    <submittedName>
        <fullName evidence="1">Uncharacterized protein</fullName>
    </submittedName>
</protein>
<evidence type="ECO:0000313" key="1">
    <source>
        <dbReference type="EnsemblPlants" id="MELO3C030609.2.1"/>
    </source>
</evidence>